<evidence type="ECO:0000256" key="3">
    <source>
        <dbReference type="ARBA" id="ARBA00005446"/>
    </source>
</evidence>
<dbReference type="SMART" id="SM00956">
    <property type="entry name" value="RQC"/>
    <property type="match status" value="1"/>
</dbReference>
<dbReference type="InterPro" id="IPR032284">
    <property type="entry name" value="RecQ_Zn-bd"/>
</dbReference>
<evidence type="ECO:0000313" key="18">
    <source>
        <dbReference type="Proteomes" id="UP001174909"/>
    </source>
</evidence>
<keyword evidence="18" id="KW-1185">Reference proteome</keyword>
<evidence type="ECO:0000256" key="1">
    <source>
        <dbReference type="ARBA" id="ARBA00001946"/>
    </source>
</evidence>
<dbReference type="Pfam" id="PF00270">
    <property type="entry name" value="DEAD"/>
    <property type="match status" value="1"/>
</dbReference>
<evidence type="ECO:0000256" key="7">
    <source>
        <dbReference type="ARBA" id="ARBA00022806"/>
    </source>
</evidence>
<dbReference type="InterPro" id="IPR004589">
    <property type="entry name" value="DNA_helicase_ATP-dep_RecQ"/>
</dbReference>
<accession>A0AA35T8P5</accession>
<feature type="domain" description="HRDC" evidence="14">
    <location>
        <begin position="785"/>
        <end position="865"/>
    </location>
</feature>
<keyword evidence="7 12" id="KW-0347">Helicase</keyword>
<dbReference type="Pfam" id="PF00570">
    <property type="entry name" value="HRDC"/>
    <property type="match status" value="2"/>
</dbReference>
<keyword evidence="9" id="KW-0238">DNA-binding</keyword>
<evidence type="ECO:0000313" key="17">
    <source>
        <dbReference type="EMBL" id="CAI8043513.1"/>
    </source>
</evidence>
<comment type="caution">
    <text evidence="17">The sequence shown here is derived from an EMBL/GenBank/DDBJ whole genome shotgun (WGS) entry which is preliminary data.</text>
</comment>
<keyword evidence="10" id="KW-0413">Isomerase</keyword>
<evidence type="ECO:0000256" key="9">
    <source>
        <dbReference type="ARBA" id="ARBA00023125"/>
    </source>
</evidence>
<dbReference type="GO" id="GO:0043138">
    <property type="term" value="F:3'-5' DNA helicase activity"/>
    <property type="evidence" value="ECO:0007669"/>
    <property type="project" value="UniProtKB-EC"/>
</dbReference>
<dbReference type="EC" id="5.6.2.4" evidence="12"/>
<dbReference type="GO" id="GO:0005694">
    <property type="term" value="C:chromosome"/>
    <property type="evidence" value="ECO:0007669"/>
    <property type="project" value="TreeGrafter"/>
</dbReference>
<dbReference type="Gene3D" id="3.40.50.300">
    <property type="entry name" value="P-loop containing nucleotide triphosphate hydrolases"/>
    <property type="match status" value="2"/>
</dbReference>
<dbReference type="GO" id="GO:0006310">
    <property type="term" value="P:DNA recombination"/>
    <property type="evidence" value="ECO:0007669"/>
    <property type="project" value="InterPro"/>
</dbReference>
<dbReference type="CDD" id="cd17920">
    <property type="entry name" value="DEXHc_RecQ"/>
    <property type="match status" value="1"/>
</dbReference>
<dbReference type="InterPro" id="IPR036388">
    <property type="entry name" value="WH-like_DNA-bd_sf"/>
</dbReference>
<evidence type="ECO:0000256" key="2">
    <source>
        <dbReference type="ARBA" id="ARBA00001947"/>
    </source>
</evidence>
<dbReference type="InterPro" id="IPR044876">
    <property type="entry name" value="HRDC_dom_sf"/>
</dbReference>
<dbReference type="Proteomes" id="UP001174909">
    <property type="component" value="Unassembled WGS sequence"/>
</dbReference>
<dbReference type="SUPFAM" id="SSF47819">
    <property type="entry name" value="HRDC-like"/>
    <property type="match status" value="2"/>
</dbReference>
<dbReference type="InterPro" id="IPR001650">
    <property type="entry name" value="Helicase_C-like"/>
</dbReference>
<dbReference type="GO" id="GO:0016787">
    <property type="term" value="F:hydrolase activity"/>
    <property type="evidence" value="ECO:0007669"/>
    <property type="project" value="UniProtKB-KW"/>
</dbReference>
<dbReference type="PROSITE" id="PS50967">
    <property type="entry name" value="HRDC"/>
    <property type="match status" value="2"/>
</dbReference>
<dbReference type="PROSITE" id="PS51194">
    <property type="entry name" value="HELICASE_CTER"/>
    <property type="match status" value="1"/>
</dbReference>
<feature type="domain" description="Helicase C-terminal" evidence="16">
    <location>
        <begin position="321"/>
        <end position="483"/>
    </location>
</feature>
<feature type="compositionally biased region" description="Low complexity" evidence="13">
    <location>
        <begin position="779"/>
        <end position="789"/>
    </location>
</feature>
<dbReference type="NCBIfam" id="TIGR00614">
    <property type="entry name" value="recQ_fam"/>
    <property type="match status" value="1"/>
</dbReference>
<reference evidence="17" key="1">
    <citation type="submission" date="2023-03" db="EMBL/GenBank/DDBJ databases">
        <authorList>
            <person name="Steffen K."/>
            <person name="Cardenas P."/>
        </authorList>
    </citation>
    <scope>NUCLEOTIDE SEQUENCE</scope>
</reference>
<organism evidence="17 18">
    <name type="scientific">Geodia barretti</name>
    <name type="common">Barrett's horny sponge</name>
    <dbReference type="NCBI Taxonomy" id="519541"/>
    <lineage>
        <taxon>Eukaryota</taxon>
        <taxon>Metazoa</taxon>
        <taxon>Porifera</taxon>
        <taxon>Demospongiae</taxon>
        <taxon>Heteroscleromorpha</taxon>
        <taxon>Tetractinellida</taxon>
        <taxon>Astrophorina</taxon>
        <taxon>Geodiidae</taxon>
        <taxon>Geodia</taxon>
    </lineage>
</organism>
<feature type="compositionally biased region" description="Acidic residues" evidence="13">
    <location>
        <begin position="769"/>
        <end position="778"/>
    </location>
</feature>
<protein>
    <recommendedName>
        <fullName evidence="12">ATP-dependent DNA helicase</fullName>
        <ecNumber evidence="12">5.6.2.4</ecNumber>
    </recommendedName>
</protein>
<sequence length="877" mass="100762">MFRPTAPRFGKRTNRLSLKERCENCVIVIPLKTVVARLPLSVSKNHLRRFRQTRSCECRWHIGGDPKTHHTLNYVATSNFQVGFLKRKPKKNGCLSPETRQPPSQTNTPSLEILRNIFGHEKFLPFQEDIIEHILQGKDALVVLPTGGGKSLCYQLPACTFNGLTVVVSPLIALMQDQVMQLQRREIRAAFLNHTVEEEDYITTMQEVRSGEIKLLYIAPETLVQRPEIHVMLHDSNVACLAIDEAHCVSQWGHDFRPTYRELGWVREQFPDAVCIALTATATPQVRADITESLNIPEDNHFIDSFNRENLFLSVESRFELLGQTLAFLKKHANESGIIYCQRRKHVDWLCEQLGTHGISSLPYHAGLNPEVRKQNQDAFINGNIDVIVATIAFGMGIDKPDVRVVLHAWLPKDMESYYQEIGRSGRDGERAECLLLFSLDDEDTITEFIDDGHPSQREHRIESLQKFIAWANSTECRREELLTYFGEEYATQNCGMCDNCRKAKAEQVDLTTSAQKFLSCLYWVNESNTKEVFDEAYLIGTLRSENTCISICLPAGALYIIDILRGETQEKIIKNKHHELSTWEIGMEYSKAQWYYLALQFFQYNLFECDAQDGSLHLTDKGRKINTKTIAPDDRFWGFPVDLVDMDSENSITVELNTYESASDEQYEYDSVLFEKLRHKRSSIAEEDEIKASQVLPRDSLKEMATQLPQTAEEFNQIRGIGKVKMKYADDFLPIIRAYCEEQGVDSTERETEELNTSESAQEHEIDSVENETEEPNTSESASEESNTYAPELFEQLRDKCRIVAKTEQRRIFNERTLKEMATYFPQTEESFIKIYGVGPKKTERYAKVFLPIIQNYCKKHGVESVENETEAPKYI</sequence>
<evidence type="ECO:0000259" key="15">
    <source>
        <dbReference type="PROSITE" id="PS51192"/>
    </source>
</evidence>
<dbReference type="PANTHER" id="PTHR13710:SF105">
    <property type="entry name" value="ATP-DEPENDENT DNA HELICASE Q1"/>
    <property type="match status" value="1"/>
</dbReference>
<proteinExistence type="inferred from homology"/>
<evidence type="ECO:0000256" key="4">
    <source>
        <dbReference type="ARBA" id="ARBA00022723"/>
    </source>
</evidence>
<comment type="similarity">
    <text evidence="3 12">Belongs to the helicase family. RecQ subfamily.</text>
</comment>
<dbReference type="InterPro" id="IPR027417">
    <property type="entry name" value="P-loop_NTPase"/>
</dbReference>
<dbReference type="InterPro" id="IPR010997">
    <property type="entry name" value="HRDC-like_sf"/>
</dbReference>
<dbReference type="GO" id="GO:0046872">
    <property type="term" value="F:metal ion binding"/>
    <property type="evidence" value="ECO:0007669"/>
    <property type="project" value="UniProtKB-KW"/>
</dbReference>
<dbReference type="AlphaFoldDB" id="A0AA35T8P5"/>
<dbReference type="Pfam" id="PF16124">
    <property type="entry name" value="RecQ_Zn_bind"/>
    <property type="match status" value="1"/>
</dbReference>
<dbReference type="GO" id="GO:0009378">
    <property type="term" value="F:four-way junction helicase activity"/>
    <property type="evidence" value="ECO:0007669"/>
    <property type="project" value="TreeGrafter"/>
</dbReference>
<dbReference type="GO" id="GO:0006260">
    <property type="term" value="P:DNA replication"/>
    <property type="evidence" value="ECO:0007669"/>
    <property type="project" value="InterPro"/>
</dbReference>
<dbReference type="InterPro" id="IPR011545">
    <property type="entry name" value="DEAD/DEAH_box_helicase_dom"/>
</dbReference>
<keyword evidence="4" id="KW-0479">Metal-binding</keyword>
<evidence type="ECO:0000259" key="16">
    <source>
        <dbReference type="PROSITE" id="PS51194"/>
    </source>
</evidence>
<name>A0AA35T8P5_GEOBA</name>
<dbReference type="Pfam" id="PF09382">
    <property type="entry name" value="RQC"/>
    <property type="match status" value="1"/>
</dbReference>
<comment type="cofactor">
    <cofactor evidence="1">
        <name>Mg(2+)</name>
        <dbReference type="ChEBI" id="CHEBI:18420"/>
    </cofactor>
</comment>
<dbReference type="GO" id="GO:0005524">
    <property type="term" value="F:ATP binding"/>
    <property type="evidence" value="ECO:0007669"/>
    <property type="project" value="UniProtKB-KW"/>
</dbReference>
<evidence type="ECO:0000256" key="11">
    <source>
        <dbReference type="ARBA" id="ARBA00034617"/>
    </source>
</evidence>
<keyword evidence="8 12" id="KW-0067">ATP-binding</keyword>
<dbReference type="Gene3D" id="1.10.150.80">
    <property type="entry name" value="HRDC domain"/>
    <property type="match status" value="2"/>
</dbReference>
<dbReference type="InterPro" id="IPR036390">
    <property type="entry name" value="WH_DNA-bd_sf"/>
</dbReference>
<comment type="subcellular location">
    <subcellularLocation>
        <location evidence="12">Nucleus</location>
    </subcellularLocation>
</comment>
<comment type="cofactor">
    <cofactor evidence="2">
        <name>Zn(2+)</name>
        <dbReference type="ChEBI" id="CHEBI:29105"/>
    </cofactor>
</comment>
<evidence type="ECO:0000256" key="6">
    <source>
        <dbReference type="ARBA" id="ARBA00022801"/>
    </source>
</evidence>
<evidence type="ECO:0000256" key="8">
    <source>
        <dbReference type="ARBA" id="ARBA00022840"/>
    </source>
</evidence>
<dbReference type="InterPro" id="IPR002121">
    <property type="entry name" value="HRDC_dom"/>
</dbReference>
<dbReference type="CDD" id="cd18794">
    <property type="entry name" value="SF2_C_RecQ"/>
    <property type="match status" value="1"/>
</dbReference>
<dbReference type="InterPro" id="IPR018982">
    <property type="entry name" value="RQC_domain"/>
</dbReference>
<dbReference type="FunFam" id="3.40.50.300:FF:000296">
    <property type="entry name" value="ATP-dependent DNA helicase RecQ"/>
    <property type="match status" value="1"/>
</dbReference>
<dbReference type="SMART" id="SM00490">
    <property type="entry name" value="HELICc"/>
    <property type="match status" value="1"/>
</dbReference>
<feature type="domain" description="HRDC" evidence="14">
    <location>
        <begin position="668"/>
        <end position="747"/>
    </location>
</feature>
<dbReference type="GO" id="GO:0003677">
    <property type="term" value="F:DNA binding"/>
    <property type="evidence" value="ECO:0007669"/>
    <property type="project" value="UniProtKB-KW"/>
</dbReference>
<dbReference type="SMART" id="SM00341">
    <property type="entry name" value="HRDC"/>
    <property type="match status" value="2"/>
</dbReference>
<dbReference type="PANTHER" id="PTHR13710">
    <property type="entry name" value="DNA HELICASE RECQ FAMILY MEMBER"/>
    <property type="match status" value="1"/>
</dbReference>
<evidence type="ECO:0000259" key="14">
    <source>
        <dbReference type="PROSITE" id="PS50967"/>
    </source>
</evidence>
<dbReference type="Pfam" id="PF00271">
    <property type="entry name" value="Helicase_C"/>
    <property type="match status" value="1"/>
</dbReference>
<feature type="region of interest" description="Disordered" evidence="13">
    <location>
        <begin position="745"/>
        <end position="791"/>
    </location>
</feature>
<dbReference type="Gene3D" id="1.10.10.10">
    <property type="entry name" value="Winged helix-like DNA-binding domain superfamily/Winged helix DNA-binding domain"/>
    <property type="match status" value="1"/>
</dbReference>
<keyword evidence="5 12" id="KW-0547">Nucleotide-binding</keyword>
<dbReference type="GO" id="GO:0005634">
    <property type="term" value="C:nucleus"/>
    <property type="evidence" value="ECO:0007669"/>
    <property type="project" value="UniProtKB-SubCell"/>
</dbReference>
<gene>
    <name evidence="17" type="ORF">GBAR_LOCUS24122</name>
</gene>
<dbReference type="PROSITE" id="PS51192">
    <property type="entry name" value="HELICASE_ATP_BIND_1"/>
    <property type="match status" value="1"/>
</dbReference>
<evidence type="ECO:0000256" key="5">
    <source>
        <dbReference type="ARBA" id="ARBA00022741"/>
    </source>
</evidence>
<evidence type="ECO:0000256" key="12">
    <source>
        <dbReference type="RuleBase" id="RU364117"/>
    </source>
</evidence>
<keyword evidence="12" id="KW-0539">Nucleus</keyword>
<keyword evidence="6 12" id="KW-0378">Hydrolase</keyword>
<dbReference type="InterPro" id="IPR014001">
    <property type="entry name" value="Helicase_ATP-bd"/>
</dbReference>
<dbReference type="SUPFAM" id="SSF52540">
    <property type="entry name" value="P-loop containing nucleoside triphosphate hydrolases"/>
    <property type="match status" value="1"/>
</dbReference>
<dbReference type="GO" id="GO:0006281">
    <property type="term" value="P:DNA repair"/>
    <property type="evidence" value="ECO:0007669"/>
    <property type="project" value="InterPro"/>
</dbReference>
<dbReference type="SMART" id="SM00487">
    <property type="entry name" value="DEXDc"/>
    <property type="match status" value="1"/>
</dbReference>
<dbReference type="EMBL" id="CASHTH010003333">
    <property type="protein sequence ID" value="CAI8043513.1"/>
    <property type="molecule type" value="Genomic_DNA"/>
</dbReference>
<evidence type="ECO:0000256" key="10">
    <source>
        <dbReference type="ARBA" id="ARBA00023235"/>
    </source>
</evidence>
<comment type="catalytic activity">
    <reaction evidence="12">
        <text>ATP + H2O = ADP + phosphate + H(+)</text>
        <dbReference type="Rhea" id="RHEA:13065"/>
        <dbReference type="ChEBI" id="CHEBI:15377"/>
        <dbReference type="ChEBI" id="CHEBI:15378"/>
        <dbReference type="ChEBI" id="CHEBI:30616"/>
        <dbReference type="ChEBI" id="CHEBI:43474"/>
        <dbReference type="ChEBI" id="CHEBI:456216"/>
    </reaction>
</comment>
<feature type="domain" description="Helicase ATP-binding" evidence="15">
    <location>
        <begin position="131"/>
        <end position="300"/>
    </location>
</feature>
<dbReference type="GO" id="GO:0005737">
    <property type="term" value="C:cytoplasm"/>
    <property type="evidence" value="ECO:0007669"/>
    <property type="project" value="TreeGrafter"/>
</dbReference>
<evidence type="ECO:0000256" key="13">
    <source>
        <dbReference type="SAM" id="MobiDB-lite"/>
    </source>
</evidence>
<dbReference type="SUPFAM" id="SSF46785">
    <property type="entry name" value="Winged helix' DNA-binding domain"/>
    <property type="match status" value="1"/>
</dbReference>
<comment type="catalytic activity">
    <reaction evidence="11 12">
        <text>Couples ATP hydrolysis with the unwinding of duplex DNA by translocating in the 3'-5' direction.</text>
        <dbReference type="EC" id="5.6.2.4"/>
    </reaction>
</comment>